<sequence length="181" mass="20364">MDLADLQARVRIALTSTLVDEWTLFAPTAGTSRPSARSVAFHLGWYLRQTIPRDWDVDSAYDRSGMLLEESVRFEARQVPDLIAHHRGLLGPEHNLLLAHVFAAEADEDQPRDLTATAALQHRFGYRYALLLDLRLDVAGSDATVAPHWHWSTLESDAVTPGPVPVYTDSALDELRRRARR</sequence>
<evidence type="ECO:0000313" key="1">
    <source>
        <dbReference type="EMBL" id="MDM7854574.1"/>
    </source>
</evidence>
<reference evidence="1 2" key="1">
    <citation type="submission" date="2023-06" db="EMBL/GenBank/DDBJ databases">
        <title>Cellulomonas sp. MW4 Whole genome sequence.</title>
        <authorList>
            <person name="Park S."/>
        </authorList>
    </citation>
    <scope>NUCLEOTIDE SEQUENCE [LARGE SCALE GENOMIC DNA]</scope>
    <source>
        <strain evidence="1 2">MW4</strain>
    </source>
</reference>
<evidence type="ECO:0000313" key="2">
    <source>
        <dbReference type="Proteomes" id="UP001529338"/>
    </source>
</evidence>
<keyword evidence="2" id="KW-1185">Reference proteome</keyword>
<organism evidence="1 2">
    <name type="scientific">Cellulomonas alba</name>
    <dbReference type="NCBI Taxonomy" id="3053467"/>
    <lineage>
        <taxon>Bacteria</taxon>
        <taxon>Bacillati</taxon>
        <taxon>Actinomycetota</taxon>
        <taxon>Actinomycetes</taxon>
        <taxon>Micrococcales</taxon>
        <taxon>Cellulomonadaceae</taxon>
        <taxon>Cellulomonas</taxon>
    </lineage>
</organism>
<comment type="caution">
    <text evidence="1">The sequence shown here is derived from an EMBL/GenBank/DDBJ whole genome shotgun (WGS) entry which is preliminary data.</text>
</comment>
<name>A0ABT7SEG2_9CELL</name>
<protein>
    <recommendedName>
        <fullName evidence="3">DinB-like domain-containing protein</fullName>
    </recommendedName>
</protein>
<dbReference type="Proteomes" id="UP001529338">
    <property type="component" value="Unassembled WGS sequence"/>
</dbReference>
<gene>
    <name evidence="1" type="ORF">QRT04_06490</name>
</gene>
<dbReference type="RefSeq" id="WP_289454347.1">
    <property type="nucleotide sequence ID" value="NZ_JAUCGQ010000001.1"/>
</dbReference>
<evidence type="ECO:0008006" key="3">
    <source>
        <dbReference type="Google" id="ProtNLM"/>
    </source>
</evidence>
<dbReference type="EMBL" id="JAUCGQ010000001">
    <property type="protein sequence ID" value="MDM7854574.1"/>
    <property type="molecule type" value="Genomic_DNA"/>
</dbReference>
<accession>A0ABT7SEG2</accession>
<proteinExistence type="predicted"/>